<gene>
    <name evidence="2" type="ORF">SAY87_013540</name>
</gene>
<proteinExistence type="predicted"/>
<accession>A0AAN7QD54</accession>
<evidence type="ECO:0000313" key="2">
    <source>
        <dbReference type="EMBL" id="KAK4764102.1"/>
    </source>
</evidence>
<dbReference type="Proteomes" id="UP001345219">
    <property type="component" value="Chromosome 11"/>
</dbReference>
<evidence type="ECO:0000313" key="3">
    <source>
        <dbReference type="Proteomes" id="UP001345219"/>
    </source>
</evidence>
<reference evidence="2 3" key="1">
    <citation type="journal article" date="2023" name="Hortic Res">
        <title>Pangenome of water caltrop reveals structural variations and asymmetric subgenome divergence after allopolyploidization.</title>
        <authorList>
            <person name="Zhang X."/>
            <person name="Chen Y."/>
            <person name="Wang L."/>
            <person name="Yuan Y."/>
            <person name="Fang M."/>
            <person name="Shi L."/>
            <person name="Lu R."/>
            <person name="Comes H.P."/>
            <person name="Ma Y."/>
            <person name="Chen Y."/>
            <person name="Huang G."/>
            <person name="Zhou Y."/>
            <person name="Zheng Z."/>
            <person name="Qiu Y."/>
        </authorList>
    </citation>
    <scope>NUCLEOTIDE SEQUENCE [LARGE SCALE GENOMIC DNA]</scope>
    <source>
        <tissue evidence="2">Roots</tissue>
    </source>
</reference>
<dbReference type="EMBL" id="JAXIOK010000008">
    <property type="protein sequence ID" value="KAK4764102.1"/>
    <property type="molecule type" value="Genomic_DNA"/>
</dbReference>
<dbReference type="AlphaFoldDB" id="A0AAN7QD54"/>
<keyword evidence="3" id="KW-1185">Reference proteome</keyword>
<evidence type="ECO:0000256" key="1">
    <source>
        <dbReference type="SAM" id="MobiDB-lite"/>
    </source>
</evidence>
<protein>
    <submittedName>
        <fullName evidence="2">Uncharacterized protein</fullName>
    </submittedName>
</protein>
<feature type="compositionally biased region" description="Basic and acidic residues" evidence="1">
    <location>
        <begin position="26"/>
        <end position="45"/>
    </location>
</feature>
<organism evidence="2 3">
    <name type="scientific">Trapa incisa</name>
    <dbReference type="NCBI Taxonomy" id="236973"/>
    <lineage>
        <taxon>Eukaryota</taxon>
        <taxon>Viridiplantae</taxon>
        <taxon>Streptophyta</taxon>
        <taxon>Embryophyta</taxon>
        <taxon>Tracheophyta</taxon>
        <taxon>Spermatophyta</taxon>
        <taxon>Magnoliopsida</taxon>
        <taxon>eudicotyledons</taxon>
        <taxon>Gunneridae</taxon>
        <taxon>Pentapetalae</taxon>
        <taxon>rosids</taxon>
        <taxon>malvids</taxon>
        <taxon>Myrtales</taxon>
        <taxon>Lythraceae</taxon>
        <taxon>Trapa</taxon>
    </lineage>
</organism>
<comment type="caution">
    <text evidence="2">The sequence shown here is derived from an EMBL/GenBank/DDBJ whole genome shotgun (WGS) entry which is preliminary data.</text>
</comment>
<feature type="region of interest" description="Disordered" evidence="1">
    <location>
        <begin position="19"/>
        <end position="47"/>
    </location>
</feature>
<name>A0AAN7QD54_9MYRT</name>
<sequence>MGKKQHIDWTSGSIMSAGSERVSLLNKDKQKKKDDEPAEGPRSDLELGDAVEAANVGFGRVFDLA</sequence>